<sequence length="436" mass="47327">MDTVTQSVGISRLLKPPLDASAPVCVFWDFENCHAPSDVDPDAIAGNIRAALLDYGLTGPLTICAYGNLAVLARRTQVGLINSGVSVRDVPPDGKKETTDKRILTDLMLHACDTPPPAHILLVSGDEDFAYGLHRLALRCYHVHVALNLEGGVVGQPALQRLTASGRAWQWQALVRGDVAPMPFTEALGVPTFPGVGQYRQSTARERALSGSVEDRPVFAPSKDEPAEAGFRAGRPLRADQPHPVPAAIKRQVAEVLDDAPPQGISMSELQMFLARKGFTLDYRGLGYKQLLTMMQAMPDTVAVSIPAERSTKKKYFLRPAAAPEFLRTTPSSKVPGGGLRADVSVEVMKEAAEARGSPQMSEVPENSGTSIKHEEEVGEGKSQREADVRDLLIKPRPLRTESKQRPLASLVQVPLFRKVLNSVGGLFGRRQSRLR</sequence>
<feature type="compositionally biased region" description="Polar residues" evidence="1">
    <location>
        <begin position="359"/>
        <end position="371"/>
    </location>
</feature>
<dbReference type="Proteomes" id="UP000054558">
    <property type="component" value="Unassembled WGS sequence"/>
</dbReference>
<dbReference type="Gene3D" id="3.40.50.1010">
    <property type="entry name" value="5'-nuclease"/>
    <property type="match status" value="1"/>
</dbReference>
<proteinExistence type="predicted"/>
<dbReference type="CDD" id="cd08824">
    <property type="entry name" value="LOTUS"/>
    <property type="match status" value="1"/>
</dbReference>
<dbReference type="Pfam" id="PF12872">
    <property type="entry name" value="OST-HTH"/>
    <property type="match status" value="1"/>
</dbReference>
<dbReference type="InterPro" id="IPR025605">
    <property type="entry name" value="OST-HTH/LOTUS_dom"/>
</dbReference>
<dbReference type="InterPro" id="IPR024768">
    <property type="entry name" value="Marf1"/>
</dbReference>
<feature type="compositionally biased region" description="Basic and acidic residues" evidence="1">
    <location>
        <begin position="372"/>
        <end position="405"/>
    </location>
</feature>
<evidence type="ECO:0000259" key="2">
    <source>
        <dbReference type="PROSITE" id="PS51644"/>
    </source>
</evidence>
<dbReference type="EMBL" id="DF237725">
    <property type="protein sequence ID" value="GAQ91387.1"/>
    <property type="molecule type" value="Genomic_DNA"/>
</dbReference>
<dbReference type="CDD" id="cd10910">
    <property type="entry name" value="PIN_limkain_b1_N_like"/>
    <property type="match status" value="1"/>
</dbReference>
<accession>A0A1Y1IRW1</accession>
<dbReference type="InterPro" id="IPR021139">
    <property type="entry name" value="NYN"/>
</dbReference>
<dbReference type="AlphaFoldDB" id="A0A1Y1IRW1"/>
<name>A0A1Y1IRW1_KLENI</name>
<evidence type="ECO:0000256" key="1">
    <source>
        <dbReference type="SAM" id="MobiDB-lite"/>
    </source>
</evidence>
<feature type="domain" description="HTH OST-type" evidence="2">
    <location>
        <begin position="245"/>
        <end position="322"/>
    </location>
</feature>
<evidence type="ECO:0000313" key="4">
    <source>
        <dbReference type="Proteomes" id="UP000054558"/>
    </source>
</evidence>
<feature type="region of interest" description="Disordered" evidence="1">
    <location>
        <begin position="353"/>
        <end position="405"/>
    </location>
</feature>
<reference evidence="3 4" key="1">
    <citation type="journal article" date="2014" name="Nat. Commun.">
        <title>Klebsormidium flaccidum genome reveals primary factors for plant terrestrial adaptation.</title>
        <authorList>
            <person name="Hori K."/>
            <person name="Maruyama F."/>
            <person name="Fujisawa T."/>
            <person name="Togashi T."/>
            <person name="Yamamoto N."/>
            <person name="Seo M."/>
            <person name="Sato S."/>
            <person name="Yamada T."/>
            <person name="Mori H."/>
            <person name="Tajima N."/>
            <person name="Moriyama T."/>
            <person name="Ikeuchi M."/>
            <person name="Watanabe M."/>
            <person name="Wada H."/>
            <person name="Kobayashi K."/>
            <person name="Saito M."/>
            <person name="Masuda T."/>
            <person name="Sasaki-Sekimoto Y."/>
            <person name="Mashiguchi K."/>
            <person name="Awai K."/>
            <person name="Shimojima M."/>
            <person name="Masuda S."/>
            <person name="Iwai M."/>
            <person name="Nobusawa T."/>
            <person name="Narise T."/>
            <person name="Kondo S."/>
            <person name="Saito H."/>
            <person name="Sato R."/>
            <person name="Murakawa M."/>
            <person name="Ihara Y."/>
            <person name="Oshima-Yamada Y."/>
            <person name="Ohtaka K."/>
            <person name="Satoh M."/>
            <person name="Sonobe K."/>
            <person name="Ishii M."/>
            <person name="Ohtani R."/>
            <person name="Kanamori-Sato M."/>
            <person name="Honoki R."/>
            <person name="Miyazaki D."/>
            <person name="Mochizuki H."/>
            <person name="Umetsu J."/>
            <person name="Higashi K."/>
            <person name="Shibata D."/>
            <person name="Kamiya Y."/>
            <person name="Sato N."/>
            <person name="Nakamura Y."/>
            <person name="Tabata S."/>
            <person name="Ida S."/>
            <person name="Kurokawa K."/>
            <person name="Ohta H."/>
        </authorList>
    </citation>
    <scope>NUCLEOTIDE SEQUENCE [LARGE SCALE GENOMIC DNA]</scope>
    <source>
        <strain evidence="3 4">NIES-2285</strain>
    </source>
</reference>
<dbReference type="GO" id="GO:0010468">
    <property type="term" value="P:regulation of gene expression"/>
    <property type="evidence" value="ECO:0007669"/>
    <property type="project" value="InterPro"/>
</dbReference>
<organism evidence="3 4">
    <name type="scientific">Klebsormidium nitens</name>
    <name type="common">Green alga</name>
    <name type="synonym">Ulothrix nitens</name>
    <dbReference type="NCBI Taxonomy" id="105231"/>
    <lineage>
        <taxon>Eukaryota</taxon>
        <taxon>Viridiplantae</taxon>
        <taxon>Streptophyta</taxon>
        <taxon>Klebsormidiophyceae</taxon>
        <taxon>Klebsormidiales</taxon>
        <taxon>Klebsormidiaceae</taxon>
        <taxon>Klebsormidium</taxon>
    </lineage>
</organism>
<dbReference type="InterPro" id="IPR041966">
    <property type="entry name" value="LOTUS-like"/>
</dbReference>
<dbReference type="Gene3D" id="3.30.420.610">
    <property type="entry name" value="LOTUS domain-like"/>
    <property type="match status" value="1"/>
</dbReference>
<dbReference type="STRING" id="105231.A0A1Y1IRW1"/>
<dbReference type="PANTHER" id="PTHR14379">
    <property type="entry name" value="LIMKAIN B LKAP"/>
    <property type="match status" value="1"/>
</dbReference>
<gene>
    <name evidence="3" type="ORF">KFL_007760060</name>
</gene>
<dbReference type="GO" id="GO:0005777">
    <property type="term" value="C:peroxisome"/>
    <property type="evidence" value="ECO:0007669"/>
    <property type="project" value="InterPro"/>
</dbReference>
<dbReference type="PANTHER" id="PTHR14379:SF82">
    <property type="entry name" value="OS08G0230500 PROTEIN"/>
    <property type="match status" value="1"/>
</dbReference>
<keyword evidence="4" id="KW-1185">Reference proteome</keyword>
<dbReference type="OrthoDB" id="549353at2759"/>
<dbReference type="OMA" id="WDMENCA"/>
<evidence type="ECO:0000313" key="3">
    <source>
        <dbReference type="EMBL" id="GAQ91387.1"/>
    </source>
</evidence>
<dbReference type="Pfam" id="PF01936">
    <property type="entry name" value="NYN"/>
    <property type="match status" value="1"/>
</dbReference>
<dbReference type="GO" id="GO:0004540">
    <property type="term" value="F:RNA nuclease activity"/>
    <property type="evidence" value="ECO:0007669"/>
    <property type="project" value="InterPro"/>
</dbReference>
<protein>
    <recommendedName>
        <fullName evidence="2">HTH OST-type domain-containing protein</fullName>
    </recommendedName>
</protein>
<dbReference type="PROSITE" id="PS51644">
    <property type="entry name" value="HTH_OST"/>
    <property type="match status" value="1"/>
</dbReference>